<organism evidence="1 2">
    <name type="scientific">Bauhinia variegata</name>
    <name type="common">Purple orchid tree</name>
    <name type="synonym">Phanera variegata</name>
    <dbReference type="NCBI Taxonomy" id="167791"/>
    <lineage>
        <taxon>Eukaryota</taxon>
        <taxon>Viridiplantae</taxon>
        <taxon>Streptophyta</taxon>
        <taxon>Embryophyta</taxon>
        <taxon>Tracheophyta</taxon>
        <taxon>Spermatophyta</taxon>
        <taxon>Magnoliopsida</taxon>
        <taxon>eudicotyledons</taxon>
        <taxon>Gunneridae</taxon>
        <taxon>Pentapetalae</taxon>
        <taxon>rosids</taxon>
        <taxon>fabids</taxon>
        <taxon>Fabales</taxon>
        <taxon>Fabaceae</taxon>
        <taxon>Cercidoideae</taxon>
        <taxon>Cercideae</taxon>
        <taxon>Bauhiniinae</taxon>
        <taxon>Bauhinia</taxon>
    </lineage>
</organism>
<comment type="caution">
    <text evidence="1">The sequence shown here is derived from an EMBL/GenBank/DDBJ whole genome shotgun (WGS) entry which is preliminary data.</text>
</comment>
<sequence>MSYHSIICSCNFNLFFLLSLILYYLSIPAAFAIPKTQIGKTPVIFVFGDSNSDTGGLAAGLGFRINLPNGRTFFHRSTGRLSDGRLVIDFLCQSLNSSLLTPYLDALSGSTFANGANFAIVGSSTLPKYVPFSLNIQVMQFVHFKARTLELVSTGKRNLINDQGFRDALYLIDIGQNDIADSFSKNLSYVEVTKKIPDFVTEIENAIKTLYNQGARKFWVHNTGPLGCLPKILSLSPKKNLDSFGCLSSYNAAARLFNEELFHVSQKLRIQLTDATIVYVDVHSIKYDLIANATKYGFSNPLMVCCGSGGPPYNYDVRVTCGQPGYQVCEEGSPHVNWDGIHHTEAANKMIASRILSTAYSNPRVPFDFLFRH</sequence>
<protein>
    <submittedName>
        <fullName evidence="1">Uncharacterized protein</fullName>
    </submittedName>
</protein>
<evidence type="ECO:0000313" key="1">
    <source>
        <dbReference type="EMBL" id="KAI4301676.1"/>
    </source>
</evidence>
<gene>
    <name evidence="1" type="ORF">L6164_034929</name>
</gene>
<dbReference type="Proteomes" id="UP000828941">
    <property type="component" value="Chromosome 13"/>
</dbReference>
<keyword evidence="2" id="KW-1185">Reference proteome</keyword>
<reference evidence="1 2" key="1">
    <citation type="journal article" date="2022" name="DNA Res.">
        <title>Chromosomal-level genome assembly of the orchid tree Bauhinia variegata (Leguminosae; Cercidoideae) supports the allotetraploid origin hypothesis of Bauhinia.</title>
        <authorList>
            <person name="Zhong Y."/>
            <person name="Chen Y."/>
            <person name="Zheng D."/>
            <person name="Pang J."/>
            <person name="Liu Y."/>
            <person name="Luo S."/>
            <person name="Meng S."/>
            <person name="Qian L."/>
            <person name="Wei D."/>
            <person name="Dai S."/>
            <person name="Zhou R."/>
        </authorList>
    </citation>
    <scope>NUCLEOTIDE SEQUENCE [LARGE SCALE GENOMIC DNA]</scope>
    <source>
        <strain evidence="1">BV-YZ2020</strain>
    </source>
</reference>
<accession>A0ACB9KW76</accession>
<evidence type="ECO:0000313" key="2">
    <source>
        <dbReference type="Proteomes" id="UP000828941"/>
    </source>
</evidence>
<name>A0ACB9KW76_BAUVA</name>
<dbReference type="EMBL" id="CM039438">
    <property type="protein sequence ID" value="KAI4301676.1"/>
    <property type="molecule type" value="Genomic_DNA"/>
</dbReference>
<proteinExistence type="predicted"/>